<dbReference type="Pfam" id="PF05922">
    <property type="entry name" value="Inhibitor_I9"/>
    <property type="match status" value="1"/>
</dbReference>
<dbReference type="PROSITE" id="PS51892">
    <property type="entry name" value="SUBTILASE"/>
    <property type="match status" value="1"/>
</dbReference>
<comment type="similarity">
    <text evidence="1 6 7">Belongs to the peptidase S8 family.</text>
</comment>
<feature type="domain" description="Inhibitor I9" evidence="11">
    <location>
        <begin position="48"/>
        <end position="112"/>
    </location>
</feature>
<protein>
    <submittedName>
        <fullName evidence="13">Subtilisin-like protease SDD1</fullName>
    </submittedName>
</protein>
<keyword evidence="5 6" id="KW-0720">Serine protease</keyword>
<comment type="caution">
    <text evidence="13">The sequence shown here is derived from an EMBL/GenBank/DDBJ whole genome shotgun (WGS) entry which is preliminary data.</text>
</comment>
<dbReference type="InterPro" id="IPR015500">
    <property type="entry name" value="Peptidase_S8_subtilisin-rel"/>
</dbReference>
<dbReference type="Proteomes" id="UP001412067">
    <property type="component" value="Unassembled WGS sequence"/>
</dbReference>
<evidence type="ECO:0000313" key="13">
    <source>
        <dbReference type="EMBL" id="KAK8969005.1"/>
    </source>
</evidence>
<evidence type="ECO:0000256" key="4">
    <source>
        <dbReference type="ARBA" id="ARBA00022801"/>
    </source>
</evidence>
<feature type="domain" description="Peptidase S8/S53" evidence="9">
    <location>
        <begin position="148"/>
        <end position="590"/>
    </location>
</feature>
<dbReference type="InterPro" id="IPR010259">
    <property type="entry name" value="S8pro/Inhibitor_I9"/>
</dbReference>
<dbReference type="Pfam" id="PF17766">
    <property type="entry name" value="fn3_6"/>
    <property type="match status" value="1"/>
</dbReference>
<evidence type="ECO:0000256" key="6">
    <source>
        <dbReference type="PROSITE-ProRule" id="PRU01240"/>
    </source>
</evidence>
<keyword evidence="8" id="KW-1133">Transmembrane helix</keyword>
<name>A0ABR2MZV5_9ASPA</name>
<keyword evidence="4 6" id="KW-0378">Hydrolase</keyword>
<reference evidence="13 14" key="1">
    <citation type="journal article" date="2022" name="Nat. Plants">
        <title>Genomes of leafy and leafless Platanthera orchids illuminate the evolution of mycoheterotrophy.</title>
        <authorList>
            <person name="Li M.H."/>
            <person name="Liu K.W."/>
            <person name="Li Z."/>
            <person name="Lu H.C."/>
            <person name="Ye Q.L."/>
            <person name="Zhang D."/>
            <person name="Wang J.Y."/>
            <person name="Li Y.F."/>
            <person name="Zhong Z.M."/>
            <person name="Liu X."/>
            <person name="Yu X."/>
            <person name="Liu D.K."/>
            <person name="Tu X.D."/>
            <person name="Liu B."/>
            <person name="Hao Y."/>
            <person name="Liao X.Y."/>
            <person name="Jiang Y.T."/>
            <person name="Sun W.H."/>
            <person name="Chen J."/>
            <person name="Chen Y.Q."/>
            <person name="Ai Y."/>
            <person name="Zhai J.W."/>
            <person name="Wu S.S."/>
            <person name="Zhou Z."/>
            <person name="Hsiao Y.Y."/>
            <person name="Wu W.L."/>
            <person name="Chen Y.Y."/>
            <person name="Lin Y.F."/>
            <person name="Hsu J.L."/>
            <person name="Li C.Y."/>
            <person name="Wang Z.W."/>
            <person name="Zhao X."/>
            <person name="Zhong W.Y."/>
            <person name="Ma X.K."/>
            <person name="Ma L."/>
            <person name="Huang J."/>
            <person name="Chen G.Z."/>
            <person name="Huang M.Z."/>
            <person name="Huang L."/>
            <person name="Peng D.H."/>
            <person name="Luo Y.B."/>
            <person name="Zou S.Q."/>
            <person name="Chen S.P."/>
            <person name="Lan S."/>
            <person name="Tsai W.C."/>
            <person name="Van de Peer Y."/>
            <person name="Liu Z.J."/>
        </authorList>
    </citation>
    <scope>NUCLEOTIDE SEQUENCE [LARGE SCALE GENOMIC DNA]</scope>
    <source>
        <strain evidence="13">Lor288</strain>
    </source>
</reference>
<feature type="active site" description="Charge relay system" evidence="6">
    <location>
        <position position="157"/>
    </location>
</feature>
<evidence type="ECO:0000259" key="10">
    <source>
        <dbReference type="Pfam" id="PF02225"/>
    </source>
</evidence>
<feature type="active site" description="Charge relay system" evidence="6">
    <location>
        <position position="544"/>
    </location>
</feature>
<keyword evidence="8" id="KW-0812">Transmembrane</keyword>
<evidence type="ECO:0000256" key="2">
    <source>
        <dbReference type="ARBA" id="ARBA00022670"/>
    </source>
</evidence>
<evidence type="ECO:0000259" key="12">
    <source>
        <dbReference type="Pfam" id="PF17766"/>
    </source>
</evidence>
<evidence type="ECO:0000256" key="7">
    <source>
        <dbReference type="RuleBase" id="RU003355"/>
    </source>
</evidence>
<sequence>MDGRGYLSILFHCAPLLLLLLFVYHCTLAGGQLSPITGDGGGQGRFQTYIVHVQEQTGASNLSVQHSHESFLPNATLDSGEPRIIYSYRHAISGFAAKLTPQDLLAVRAKNGFLLAQADDNTFLFTTYTPVFLALKHWGGLWPESSRGEGIIIGIIDAGIHPHHPSFDGTGMPEPPIKWRGRCDLLPPDSCNNKLIGAAAFKQGRRKPSPVDNSGHGTVTASISAGSFVPGAEVLGNAKGTASGTAPRAHLAIYRAYFGDQGTAVDLLAAVDQAISDGVDVLSMSIGQEPKPLYESSVAMASFSAIRNNIFPCSAAGNFGPMPSILSNDAPWCLTVGATTVDRRIRATVRLGNGMEMDGESAFQPDNFDSNLMLPLVFPGDRGSPEALNCQSCSLKRSAVAGKIVLCVTDQYNNLERSDTVKSAGGAAMILINRLPDGHTTNADPHSLPASHLSNADGQKIVAYIRTTVTPTARLIFKKTQFGARPTPAVAAFSSRGPSLNNGGILKPDVVAPGVNILAAWPTEVGPNPAGNSSSTFNFASGTSMATPHVSGIAAMLKKLHPEWSPAAIKSAIMTTAYTRDGHGNAIADQTGGGNASYFAMGSGQVNPAKASDPGLVYDLKWQDYVPYLCGLGYSNESVAAIVKEETDCSKIKKIKAEELNYPSMALTMRAGESKTIERRVTNVGEEKSRYEKKTEEPEGVSIDVEPERLQFSNLGQTKTFRVKFTAKSGSSRKGEVAEGSLTWISGCYTVRSSISISFT</sequence>
<dbReference type="InterPro" id="IPR003137">
    <property type="entry name" value="PA_domain"/>
</dbReference>
<gene>
    <name evidence="13" type="primary">SDD1</name>
    <name evidence="13" type="ORF">KSP40_PGU009152</name>
</gene>
<evidence type="ECO:0000256" key="5">
    <source>
        <dbReference type="ARBA" id="ARBA00022825"/>
    </source>
</evidence>
<evidence type="ECO:0000313" key="14">
    <source>
        <dbReference type="Proteomes" id="UP001412067"/>
    </source>
</evidence>
<evidence type="ECO:0000259" key="9">
    <source>
        <dbReference type="Pfam" id="PF00082"/>
    </source>
</evidence>
<dbReference type="InterPro" id="IPR037045">
    <property type="entry name" value="S8pro/Inhibitor_I9_sf"/>
</dbReference>
<evidence type="ECO:0000256" key="8">
    <source>
        <dbReference type="SAM" id="Phobius"/>
    </source>
</evidence>
<dbReference type="CDD" id="cd02120">
    <property type="entry name" value="PA_subtilisin_like"/>
    <property type="match status" value="1"/>
</dbReference>
<dbReference type="Gene3D" id="2.60.40.2310">
    <property type="match status" value="1"/>
</dbReference>
<dbReference type="InterPro" id="IPR023828">
    <property type="entry name" value="Peptidase_S8_Ser-AS"/>
</dbReference>
<keyword evidence="14" id="KW-1185">Reference proteome</keyword>
<feature type="domain" description="PA" evidence="10">
    <location>
        <begin position="375"/>
        <end position="461"/>
    </location>
</feature>
<dbReference type="Gene3D" id="3.30.70.80">
    <property type="entry name" value="Peptidase S8 propeptide/proteinase inhibitor I9"/>
    <property type="match status" value="1"/>
</dbReference>
<feature type="active site" description="Charge relay system" evidence="6">
    <location>
        <position position="216"/>
    </location>
</feature>
<accession>A0ABR2MZV5</accession>
<evidence type="ECO:0000256" key="1">
    <source>
        <dbReference type="ARBA" id="ARBA00011073"/>
    </source>
</evidence>
<keyword evidence="2 6" id="KW-0645">Protease</keyword>
<dbReference type="PRINTS" id="PR00723">
    <property type="entry name" value="SUBTILISIN"/>
</dbReference>
<feature type="domain" description="Subtilisin-like protease fibronectin type-III" evidence="12">
    <location>
        <begin position="659"/>
        <end position="757"/>
    </location>
</feature>
<dbReference type="PROSITE" id="PS00138">
    <property type="entry name" value="SUBTILASE_SER"/>
    <property type="match status" value="1"/>
</dbReference>
<keyword evidence="8" id="KW-0472">Membrane</keyword>
<dbReference type="EMBL" id="JBBWWR010000003">
    <property type="protein sequence ID" value="KAK8969005.1"/>
    <property type="molecule type" value="Genomic_DNA"/>
</dbReference>
<dbReference type="SUPFAM" id="SSF52743">
    <property type="entry name" value="Subtilisin-like"/>
    <property type="match status" value="1"/>
</dbReference>
<dbReference type="Pfam" id="PF00082">
    <property type="entry name" value="Peptidase_S8"/>
    <property type="match status" value="1"/>
</dbReference>
<dbReference type="Pfam" id="PF02225">
    <property type="entry name" value="PA"/>
    <property type="match status" value="1"/>
</dbReference>
<dbReference type="PROSITE" id="PS00136">
    <property type="entry name" value="SUBTILASE_ASP"/>
    <property type="match status" value="1"/>
</dbReference>
<dbReference type="Gene3D" id="3.50.30.30">
    <property type="match status" value="1"/>
</dbReference>
<evidence type="ECO:0000256" key="3">
    <source>
        <dbReference type="ARBA" id="ARBA00022729"/>
    </source>
</evidence>
<dbReference type="InterPro" id="IPR000209">
    <property type="entry name" value="Peptidase_S8/S53_dom"/>
</dbReference>
<dbReference type="InterPro" id="IPR023827">
    <property type="entry name" value="Peptidase_S8_Asp-AS"/>
</dbReference>
<keyword evidence="3" id="KW-0732">Signal</keyword>
<evidence type="ECO:0000259" key="11">
    <source>
        <dbReference type="Pfam" id="PF05922"/>
    </source>
</evidence>
<dbReference type="Gene3D" id="3.40.50.200">
    <property type="entry name" value="Peptidase S8/S53 domain"/>
    <property type="match status" value="1"/>
</dbReference>
<proteinExistence type="inferred from homology"/>
<dbReference type="InterPro" id="IPR041469">
    <property type="entry name" value="Subtilisin-like_FN3"/>
</dbReference>
<dbReference type="InterPro" id="IPR045051">
    <property type="entry name" value="SBT"/>
</dbReference>
<feature type="transmembrane region" description="Helical" evidence="8">
    <location>
        <begin position="7"/>
        <end position="25"/>
    </location>
</feature>
<dbReference type="PANTHER" id="PTHR10795">
    <property type="entry name" value="PROPROTEIN CONVERTASE SUBTILISIN/KEXIN"/>
    <property type="match status" value="1"/>
</dbReference>
<organism evidence="13 14">
    <name type="scientific">Platanthera guangdongensis</name>
    <dbReference type="NCBI Taxonomy" id="2320717"/>
    <lineage>
        <taxon>Eukaryota</taxon>
        <taxon>Viridiplantae</taxon>
        <taxon>Streptophyta</taxon>
        <taxon>Embryophyta</taxon>
        <taxon>Tracheophyta</taxon>
        <taxon>Spermatophyta</taxon>
        <taxon>Magnoliopsida</taxon>
        <taxon>Liliopsida</taxon>
        <taxon>Asparagales</taxon>
        <taxon>Orchidaceae</taxon>
        <taxon>Orchidoideae</taxon>
        <taxon>Orchideae</taxon>
        <taxon>Orchidinae</taxon>
        <taxon>Platanthera</taxon>
    </lineage>
</organism>
<dbReference type="InterPro" id="IPR036852">
    <property type="entry name" value="Peptidase_S8/S53_dom_sf"/>
</dbReference>